<dbReference type="Proteomes" id="UP000032352">
    <property type="component" value="Chromosome"/>
</dbReference>
<keyword evidence="3" id="KW-1185">Reference proteome</keyword>
<evidence type="ECO:0008006" key="4">
    <source>
        <dbReference type="Google" id="ProtNLM"/>
    </source>
</evidence>
<protein>
    <recommendedName>
        <fullName evidence="4">Solute-binding protein family 3/N-terminal domain-containing protein</fullName>
    </recommendedName>
</protein>
<feature type="chain" id="PRO_5042099377" description="Solute-binding protein family 3/N-terminal domain-containing protein" evidence="1">
    <location>
        <begin position="21"/>
        <end position="255"/>
    </location>
</feature>
<sequence length="255" mass="28307">MLVNKTLALFILSLSTLAYASGNNEPKANSRDQAVAIYALDIPGLHNKDGQGAYDVVIKKIMVGQFAIDIQVLPPKRALLYFDLCDYCCFSPGNTDSNFYDFDPQARETAPMAVAKIFIFSAYGREPFRSLSELKGKQVGIRLGMPLSNNIVEAIDKKFFHVQNAASLEANLARLKLGRVEAALAWFPDSDLLFAQNNIEPYPHDKAFPVAVHNDAFVCKGVPERFYQVFNLGVERLRANGELQQIIGPSYAEPQ</sequence>
<dbReference type="RefSeq" id="WP_152647425.1">
    <property type="nucleotide sequence ID" value="NZ_CP059733.1"/>
</dbReference>
<evidence type="ECO:0000256" key="1">
    <source>
        <dbReference type="SAM" id="SignalP"/>
    </source>
</evidence>
<name>A0AAF0CC26_9GAMM</name>
<dbReference type="EMBL" id="CP059733">
    <property type="protein sequence ID" value="WDE07079.1"/>
    <property type="molecule type" value="Genomic_DNA"/>
</dbReference>
<accession>A0AAF0CC26</accession>
<dbReference type="KEGG" id="tvd:SG34_009405"/>
<dbReference type="Gene3D" id="3.40.190.10">
    <property type="entry name" value="Periplasmic binding protein-like II"/>
    <property type="match status" value="2"/>
</dbReference>
<gene>
    <name evidence="2" type="ORF">SG34_009405</name>
</gene>
<dbReference type="SUPFAM" id="SSF53850">
    <property type="entry name" value="Periplasmic binding protein-like II"/>
    <property type="match status" value="1"/>
</dbReference>
<evidence type="ECO:0000313" key="2">
    <source>
        <dbReference type="EMBL" id="WDE07079.1"/>
    </source>
</evidence>
<proteinExistence type="predicted"/>
<keyword evidence="1" id="KW-0732">Signal</keyword>
<dbReference type="AlphaFoldDB" id="A0AAF0CC26"/>
<feature type="signal peptide" evidence="1">
    <location>
        <begin position="1"/>
        <end position="20"/>
    </location>
</feature>
<organism evidence="2 3">
    <name type="scientific">Thalassomonas viridans</name>
    <dbReference type="NCBI Taxonomy" id="137584"/>
    <lineage>
        <taxon>Bacteria</taxon>
        <taxon>Pseudomonadati</taxon>
        <taxon>Pseudomonadota</taxon>
        <taxon>Gammaproteobacteria</taxon>
        <taxon>Alteromonadales</taxon>
        <taxon>Colwelliaceae</taxon>
        <taxon>Thalassomonas</taxon>
    </lineage>
</organism>
<reference evidence="2 3" key="2">
    <citation type="journal article" date="2022" name="Mar. Drugs">
        <title>Bioassay-Guided Fractionation Leads to the Detection of Cholic Acid Generated by the Rare Thalassomonas sp.</title>
        <authorList>
            <person name="Pheiffer F."/>
            <person name="Schneider Y.K."/>
            <person name="Hansen E.H."/>
            <person name="Andersen J.H."/>
            <person name="Isaksson J."/>
            <person name="Busche T."/>
            <person name="R C."/>
            <person name="Kalinowski J."/>
            <person name="Zyl L.V."/>
            <person name="Trindade M."/>
        </authorList>
    </citation>
    <scope>NUCLEOTIDE SEQUENCE [LARGE SCALE GENOMIC DNA]</scope>
    <source>
        <strain evidence="2 3">XOM25</strain>
    </source>
</reference>
<evidence type="ECO:0000313" key="3">
    <source>
        <dbReference type="Proteomes" id="UP000032352"/>
    </source>
</evidence>
<reference evidence="2 3" key="1">
    <citation type="journal article" date="2015" name="Genome Announc.">
        <title>Draft Genome Sequences of Marine Isolates of Thalassomonas viridans and Thalassomonas actiniarum.</title>
        <authorList>
            <person name="Olonade I."/>
            <person name="van Zyl L.J."/>
            <person name="Trindade M."/>
        </authorList>
    </citation>
    <scope>NUCLEOTIDE SEQUENCE [LARGE SCALE GENOMIC DNA]</scope>
    <source>
        <strain evidence="2 3">XOM25</strain>
    </source>
</reference>